<evidence type="ECO:0000313" key="2">
    <source>
        <dbReference type="Proteomes" id="UP001417504"/>
    </source>
</evidence>
<name>A0AAP0PSG6_9MAGN</name>
<dbReference type="AlphaFoldDB" id="A0AAP0PSG6"/>
<protein>
    <submittedName>
        <fullName evidence="1">Uncharacterized protein</fullName>
    </submittedName>
</protein>
<gene>
    <name evidence="1" type="ORF">Sjap_000429</name>
</gene>
<organism evidence="1 2">
    <name type="scientific">Stephania japonica</name>
    <dbReference type="NCBI Taxonomy" id="461633"/>
    <lineage>
        <taxon>Eukaryota</taxon>
        <taxon>Viridiplantae</taxon>
        <taxon>Streptophyta</taxon>
        <taxon>Embryophyta</taxon>
        <taxon>Tracheophyta</taxon>
        <taxon>Spermatophyta</taxon>
        <taxon>Magnoliopsida</taxon>
        <taxon>Ranunculales</taxon>
        <taxon>Menispermaceae</taxon>
        <taxon>Menispermoideae</taxon>
        <taxon>Cissampelideae</taxon>
        <taxon>Stephania</taxon>
    </lineage>
</organism>
<keyword evidence="2" id="KW-1185">Reference proteome</keyword>
<accession>A0AAP0PSG6</accession>
<dbReference type="EMBL" id="JBBNAE010000001">
    <property type="protein sequence ID" value="KAK9152949.1"/>
    <property type="molecule type" value="Genomic_DNA"/>
</dbReference>
<proteinExistence type="predicted"/>
<dbReference type="Proteomes" id="UP001417504">
    <property type="component" value="Unassembled WGS sequence"/>
</dbReference>
<evidence type="ECO:0000313" key="1">
    <source>
        <dbReference type="EMBL" id="KAK9152949.1"/>
    </source>
</evidence>
<comment type="caution">
    <text evidence="1">The sequence shown here is derived from an EMBL/GenBank/DDBJ whole genome shotgun (WGS) entry which is preliminary data.</text>
</comment>
<reference evidence="1 2" key="1">
    <citation type="submission" date="2024-01" db="EMBL/GenBank/DDBJ databases">
        <title>Genome assemblies of Stephania.</title>
        <authorList>
            <person name="Yang L."/>
        </authorList>
    </citation>
    <scope>NUCLEOTIDE SEQUENCE [LARGE SCALE GENOMIC DNA]</scope>
    <source>
        <strain evidence="1">QJT</strain>
        <tissue evidence="1">Leaf</tissue>
    </source>
</reference>
<sequence length="60" mass="6607">MGFLPPGNGTSSHVLFLWRASISSCIALPSTEMLPSHALPLEELMVLLPRLEDSMQHCFP</sequence>